<name>A0A7S1SVU1_9CHLO</name>
<evidence type="ECO:0000313" key="2">
    <source>
        <dbReference type="EMBL" id="CAD9210370.1"/>
    </source>
</evidence>
<dbReference type="EMBL" id="HBGG01024226">
    <property type="protein sequence ID" value="CAD9210370.1"/>
    <property type="molecule type" value="Transcribed_RNA"/>
</dbReference>
<proteinExistence type="predicted"/>
<dbReference type="PANTHER" id="PTHR31579:SF1">
    <property type="entry name" value="OS03G0796600 PROTEIN"/>
    <property type="match status" value="1"/>
</dbReference>
<evidence type="ECO:0000256" key="1">
    <source>
        <dbReference type="SAM" id="MobiDB-lite"/>
    </source>
</evidence>
<organism evidence="2">
    <name type="scientific">Tetraselmis chuii</name>
    <dbReference type="NCBI Taxonomy" id="63592"/>
    <lineage>
        <taxon>Eukaryota</taxon>
        <taxon>Viridiplantae</taxon>
        <taxon>Chlorophyta</taxon>
        <taxon>core chlorophytes</taxon>
        <taxon>Chlorodendrophyceae</taxon>
        <taxon>Chlorodendrales</taxon>
        <taxon>Chlorodendraceae</taxon>
        <taxon>Tetraselmis</taxon>
    </lineage>
</organism>
<gene>
    <name evidence="2" type="ORF">TCHU04912_LOCUS12609</name>
</gene>
<feature type="region of interest" description="Disordered" evidence="1">
    <location>
        <begin position="49"/>
        <end position="82"/>
    </location>
</feature>
<dbReference type="InterPro" id="IPR006502">
    <property type="entry name" value="PDDEXK-like"/>
</dbReference>
<dbReference type="AlphaFoldDB" id="A0A7S1SVU1"/>
<accession>A0A7S1SVU1</accession>
<sequence length="333" mass="35930">MTPAGTRLGGVPRYRRRSHTEVNVLDNLHHHKSPHAHHPFHQSPFHARAQLPYTGGSTGSKNSSIPHLPPKDGSKAAAGAAAHSPFELNNAQRGGAPATESFARVGRTSAYGVESRRQSSSGLSIFDLELDAEDLPSCPLVTPLPDSALEAISRLHAQLAPADKFAKSLHIAATKLRDACGKSQLWGYSVDTAELGQSLVGLGYEVDFRTTGARRGLHLSHCYLWVTSDRASGQGLVVDPNYKETFAVAAVSGHSHFDAILAKLPDCFVGTRPQLTELVLTLSAFLKDAFAAVGKSMPPWRSARTYLSRWNMSLDGDSPPFAVTRKQLNMQPV</sequence>
<reference evidence="2" key="1">
    <citation type="submission" date="2021-01" db="EMBL/GenBank/DDBJ databases">
        <authorList>
            <person name="Corre E."/>
            <person name="Pelletier E."/>
            <person name="Niang G."/>
            <person name="Scheremetjew M."/>
            <person name="Finn R."/>
            <person name="Kale V."/>
            <person name="Holt S."/>
            <person name="Cochrane G."/>
            <person name="Meng A."/>
            <person name="Brown T."/>
            <person name="Cohen L."/>
        </authorList>
    </citation>
    <scope>NUCLEOTIDE SEQUENCE</scope>
    <source>
        <strain evidence="2">PLY429</strain>
    </source>
</reference>
<dbReference type="PANTHER" id="PTHR31579">
    <property type="entry name" value="OS03G0796600 PROTEIN"/>
    <property type="match status" value="1"/>
</dbReference>
<protein>
    <submittedName>
        <fullName evidence="2">Uncharacterized protein</fullName>
    </submittedName>
</protein>
<dbReference type="Pfam" id="PF04720">
    <property type="entry name" value="PDDEXK_6"/>
    <property type="match status" value="1"/>
</dbReference>